<evidence type="ECO:0000313" key="4">
    <source>
        <dbReference type="EMBL" id="TWU57624.1"/>
    </source>
</evidence>
<dbReference type="Proteomes" id="UP000317977">
    <property type="component" value="Unassembled WGS sequence"/>
</dbReference>
<dbReference type="InterPro" id="IPR008278">
    <property type="entry name" value="4-PPantetheinyl_Trfase_dom"/>
</dbReference>
<dbReference type="InterPro" id="IPR050559">
    <property type="entry name" value="P-Pant_transferase_sf"/>
</dbReference>
<reference evidence="4 5" key="1">
    <citation type="submission" date="2019-02" db="EMBL/GenBank/DDBJ databases">
        <title>Deep-cultivation of Planctomycetes and their phenomic and genomic characterization uncovers novel biology.</title>
        <authorList>
            <person name="Wiegand S."/>
            <person name="Jogler M."/>
            <person name="Boedeker C."/>
            <person name="Pinto D."/>
            <person name="Vollmers J."/>
            <person name="Rivas-Marin E."/>
            <person name="Kohn T."/>
            <person name="Peeters S.H."/>
            <person name="Heuer A."/>
            <person name="Rast P."/>
            <person name="Oberbeckmann S."/>
            <person name="Bunk B."/>
            <person name="Jeske O."/>
            <person name="Meyerdierks A."/>
            <person name="Storesund J.E."/>
            <person name="Kallscheuer N."/>
            <person name="Luecker S."/>
            <person name="Lage O.M."/>
            <person name="Pohl T."/>
            <person name="Merkel B.J."/>
            <person name="Hornburger P."/>
            <person name="Mueller R.-W."/>
            <person name="Bruemmer F."/>
            <person name="Labrenz M."/>
            <person name="Spormann A.M."/>
            <person name="Op Den Camp H."/>
            <person name="Overmann J."/>
            <person name="Amann R."/>
            <person name="Jetten M.S.M."/>
            <person name="Mascher T."/>
            <person name="Medema M.H."/>
            <person name="Devos D.P."/>
            <person name="Kaster A.-K."/>
            <person name="Ovreas L."/>
            <person name="Rohde M."/>
            <person name="Galperin M.Y."/>
            <person name="Jogler C."/>
        </authorList>
    </citation>
    <scope>NUCLEOTIDE SEQUENCE [LARGE SCALE GENOMIC DNA]</scope>
    <source>
        <strain evidence="4 5">Poly59</strain>
    </source>
</reference>
<proteinExistence type="inferred from homology"/>
<evidence type="ECO:0000256" key="1">
    <source>
        <dbReference type="ARBA" id="ARBA00010990"/>
    </source>
</evidence>
<keyword evidence="5" id="KW-1185">Reference proteome</keyword>
<dbReference type="OrthoDB" id="9808281at2"/>
<dbReference type="SUPFAM" id="SSF56214">
    <property type="entry name" value="4'-phosphopantetheinyl transferase"/>
    <property type="match status" value="2"/>
</dbReference>
<dbReference type="EMBL" id="SJPX01000001">
    <property type="protein sequence ID" value="TWU57624.1"/>
    <property type="molecule type" value="Genomic_DNA"/>
</dbReference>
<dbReference type="GO" id="GO:0019878">
    <property type="term" value="P:lysine biosynthetic process via aminoadipic acid"/>
    <property type="evidence" value="ECO:0007669"/>
    <property type="project" value="TreeGrafter"/>
</dbReference>
<dbReference type="GO" id="GO:0000287">
    <property type="term" value="F:magnesium ion binding"/>
    <property type="evidence" value="ECO:0007669"/>
    <property type="project" value="InterPro"/>
</dbReference>
<evidence type="ECO:0000259" key="3">
    <source>
        <dbReference type="Pfam" id="PF01648"/>
    </source>
</evidence>
<dbReference type="EC" id="2.7.8.-" evidence="4"/>
<dbReference type="RefSeq" id="WP_146532497.1">
    <property type="nucleotide sequence ID" value="NZ_SJPX01000001.1"/>
</dbReference>
<sequence length="268" mass="29929">MASIVLIGPAMLDWIMTSLTPNSETNGAETVRVWHATSSSGPAGLIEQCCENWLDESERERAARFRQPTSRNQHVIGRGMARRLLGVGDTSPESIRFDVEAYGKPFVIEPNVARRPFNVAHTDGLVMCGIGERSDTLVGVDVERLNRRTDPALADRYFSTPEVEYVHSHCSDEDRRLAFLRVWTLKEAFIKAIGTGLQTPLADFAFEQIDSDCPTIRMLNPKLESDRLWQFFSITPRPGFIGAVAVAPSEKVKSTFELHCFDELVGQS</sequence>
<dbReference type="AlphaFoldDB" id="A0A5C6FBH4"/>
<name>A0A5C6FBH4_9BACT</name>
<gene>
    <name evidence="4" type="primary">sfp</name>
    <name evidence="4" type="ORF">Poly59_05310</name>
</gene>
<evidence type="ECO:0000256" key="2">
    <source>
        <dbReference type="ARBA" id="ARBA00022679"/>
    </source>
</evidence>
<dbReference type="PANTHER" id="PTHR12215:SF10">
    <property type="entry name" value="L-AMINOADIPATE-SEMIALDEHYDE DEHYDROGENASE-PHOSPHOPANTETHEINYL TRANSFERASE"/>
    <property type="match status" value="1"/>
</dbReference>
<evidence type="ECO:0000313" key="5">
    <source>
        <dbReference type="Proteomes" id="UP000317977"/>
    </source>
</evidence>
<keyword evidence="2 4" id="KW-0808">Transferase</keyword>
<protein>
    <submittedName>
        <fullName evidence="4">4'-phosphopantetheinyl transferase sfp</fullName>
        <ecNumber evidence="4">2.7.8.-</ecNumber>
    </submittedName>
</protein>
<feature type="domain" description="4'-phosphopantetheinyl transferase" evidence="3">
    <location>
        <begin position="138"/>
        <end position="230"/>
    </location>
</feature>
<accession>A0A5C6FBH4</accession>
<organism evidence="4 5">
    <name type="scientific">Rubripirellula reticaptiva</name>
    <dbReference type="NCBI Taxonomy" id="2528013"/>
    <lineage>
        <taxon>Bacteria</taxon>
        <taxon>Pseudomonadati</taxon>
        <taxon>Planctomycetota</taxon>
        <taxon>Planctomycetia</taxon>
        <taxon>Pirellulales</taxon>
        <taxon>Pirellulaceae</taxon>
        <taxon>Rubripirellula</taxon>
    </lineage>
</organism>
<dbReference type="Pfam" id="PF01648">
    <property type="entry name" value="ACPS"/>
    <property type="match status" value="1"/>
</dbReference>
<comment type="similarity">
    <text evidence="1">Belongs to the P-Pant transferase superfamily. Gsp/Sfp/HetI/AcpT family.</text>
</comment>
<dbReference type="GO" id="GO:0008897">
    <property type="term" value="F:holo-[acyl-carrier-protein] synthase activity"/>
    <property type="evidence" value="ECO:0007669"/>
    <property type="project" value="InterPro"/>
</dbReference>
<dbReference type="InterPro" id="IPR037143">
    <property type="entry name" value="4-PPantetheinyl_Trfase_dom_sf"/>
</dbReference>
<comment type="caution">
    <text evidence="4">The sequence shown here is derived from an EMBL/GenBank/DDBJ whole genome shotgun (WGS) entry which is preliminary data.</text>
</comment>
<dbReference type="Gene3D" id="3.90.470.20">
    <property type="entry name" value="4'-phosphopantetheinyl transferase domain"/>
    <property type="match status" value="2"/>
</dbReference>
<dbReference type="GO" id="GO:0005829">
    <property type="term" value="C:cytosol"/>
    <property type="evidence" value="ECO:0007669"/>
    <property type="project" value="TreeGrafter"/>
</dbReference>
<dbReference type="PANTHER" id="PTHR12215">
    <property type="entry name" value="PHOSPHOPANTETHEINE TRANSFERASE"/>
    <property type="match status" value="1"/>
</dbReference>